<dbReference type="RefSeq" id="WP_104058922.1">
    <property type="nucleotide sequence ID" value="NZ_PREZ01000005.1"/>
</dbReference>
<dbReference type="PANTHER" id="PTHR13847:SF201">
    <property type="entry name" value="PUTATIBE OXIDOREDUCTASE"/>
    <property type="match status" value="1"/>
</dbReference>
<keyword evidence="3" id="KW-1185">Reference proteome</keyword>
<gene>
    <name evidence="2" type="ORF">C4B60_15505</name>
</gene>
<evidence type="ECO:0000313" key="2">
    <source>
        <dbReference type="EMBL" id="PPA69929.1"/>
    </source>
</evidence>
<protein>
    <recommendedName>
        <fullName evidence="1">FAD dependent oxidoreductase domain-containing protein</fullName>
    </recommendedName>
</protein>
<evidence type="ECO:0000313" key="3">
    <source>
        <dbReference type="Proteomes" id="UP000239047"/>
    </source>
</evidence>
<evidence type="ECO:0000259" key="1">
    <source>
        <dbReference type="Pfam" id="PF01266"/>
    </source>
</evidence>
<dbReference type="AlphaFoldDB" id="A0A2S5GAB9"/>
<reference evidence="2 3" key="1">
    <citation type="submission" date="2018-02" db="EMBL/GenBank/DDBJ databases">
        <title>Jeotgalibacillus proteolyticum sp. nov. a protease producing bacterium isolated from ocean sediments of Laizhou Bay.</title>
        <authorList>
            <person name="Li Y."/>
        </authorList>
    </citation>
    <scope>NUCLEOTIDE SEQUENCE [LARGE SCALE GENOMIC DNA]</scope>
    <source>
        <strain evidence="2 3">22-7</strain>
    </source>
</reference>
<dbReference type="Pfam" id="PF01266">
    <property type="entry name" value="DAO"/>
    <property type="match status" value="1"/>
</dbReference>
<dbReference type="Gene3D" id="3.30.9.10">
    <property type="entry name" value="D-Amino Acid Oxidase, subunit A, domain 2"/>
    <property type="match status" value="1"/>
</dbReference>
<proteinExistence type="predicted"/>
<dbReference type="GO" id="GO:0005737">
    <property type="term" value="C:cytoplasm"/>
    <property type="evidence" value="ECO:0007669"/>
    <property type="project" value="TreeGrafter"/>
</dbReference>
<dbReference type="Gene3D" id="3.50.50.60">
    <property type="entry name" value="FAD/NAD(P)-binding domain"/>
    <property type="match status" value="1"/>
</dbReference>
<dbReference type="OrthoDB" id="571248at2"/>
<organism evidence="2 3">
    <name type="scientific">Jeotgalibacillus proteolyticus</name>
    <dbReference type="NCBI Taxonomy" id="2082395"/>
    <lineage>
        <taxon>Bacteria</taxon>
        <taxon>Bacillati</taxon>
        <taxon>Bacillota</taxon>
        <taxon>Bacilli</taxon>
        <taxon>Bacillales</taxon>
        <taxon>Caryophanaceae</taxon>
        <taxon>Jeotgalibacillus</taxon>
    </lineage>
</organism>
<accession>A0A2S5GAB9</accession>
<dbReference type="InterPro" id="IPR036188">
    <property type="entry name" value="FAD/NAD-bd_sf"/>
</dbReference>
<dbReference type="PANTHER" id="PTHR13847">
    <property type="entry name" value="SARCOSINE DEHYDROGENASE-RELATED"/>
    <property type="match status" value="1"/>
</dbReference>
<name>A0A2S5GAB9_9BACL</name>
<dbReference type="EMBL" id="PREZ01000005">
    <property type="protein sequence ID" value="PPA69929.1"/>
    <property type="molecule type" value="Genomic_DNA"/>
</dbReference>
<dbReference type="Proteomes" id="UP000239047">
    <property type="component" value="Unassembled WGS sequence"/>
</dbReference>
<feature type="domain" description="FAD dependent oxidoreductase" evidence="1">
    <location>
        <begin position="30"/>
        <end position="383"/>
    </location>
</feature>
<dbReference type="SUPFAM" id="SSF51905">
    <property type="entry name" value="FAD/NAD(P)-binding domain"/>
    <property type="match status" value="1"/>
</dbReference>
<comment type="caution">
    <text evidence="2">The sequence shown here is derived from an EMBL/GenBank/DDBJ whole genome shotgun (WGS) entry which is preliminary data.</text>
</comment>
<dbReference type="InterPro" id="IPR006076">
    <property type="entry name" value="FAD-dep_OxRdtase"/>
</dbReference>
<sequence>MKLHAGRPYWPETAAEIKKYPTLEEEVTCDVLIVGGGIAGSLCAEELSQTALKTVVVEKGTIGSGSSLTNTGLLHYSSNLMLHELAEELGEEKAVHFYSLCLEAIQELQKVSGTLTERVDFVRRPGLNYASNEADVEKLKKEYEILSKHDFEVEYYTQDKIKELFGFEKPAALMIHGNAEVNPLRLVHSLIKTAHSRGVEIYEHTEVTAEGTEGEHQCFVASNGTKILAKKVIYSTGYQSFPFENRSVAELKETFAIATAPVENLADWTYQALIWETKRPYFYMRTTEDNRIIAGGLDEEEGVTSLNAQKLEEKGERLLERIKEHFPALNLKVSHAWSTQFGGIKDGLPLIGPDPEKENVYYCLGFGVNGVLYCKLGARLLGEMLQGEENEEAEMFSLSRLS</sequence>